<dbReference type="AlphaFoldDB" id="A0A0C5XBM1"/>
<feature type="region of interest" description="Disordered" evidence="1">
    <location>
        <begin position="1"/>
        <end position="33"/>
    </location>
</feature>
<protein>
    <submittedName>
        <fullName evidence="2">Uncharacterized protein</fullName>
    </submittedName>
</protein>
<name>A0A0C5XBM1_NOCSI</name>
<evidence type="ECO:0000256" key="1">
    <source>
        <dbReference type="SAM" id="MobiDB-lite"/>
    </source>
</evidence>
<gene>
    <name evidence="2" type="ORF">KR76_00057</name>
</gene>
<sequence length="51" mass="5737">MRLLDIKISDGTRSGEPVGPAQPRLHARGRSMARVTRETRLVIREPNRGDI</sequence>
<keyword evidence="3" id="KW-1185">Reference proteome</keyword>
<dbReference type="EMBL" id="CP009896">
    <property type="protein sequence ID" value="AJR18199.1"/>
    <property type="molecule type" value="Genomic_DNA"/>
</dbReference>
<evidence type="ECO:0000313" key="2">
    <source>
        <dbReference type="EMBL" id="AJR18199.1"/>
    </source>
</evidence>
<dbReference type="HOGENOM" id="CLU_3101463_0_0_11"/>
<dbReference type="KEGG" id="psim:KR76_00057"/>
<accession>A0A0C5XBM1</accession>
<evidence type="ECO:0000313" key="3">
    <source>
        <dbReference type="Proteomes" id="UP000030300"/>
    </source>
</evidence>
<dbReference type="STRING" id="2045.KR76_00057"/>
<reference evidence="2 3" key="1">
    <citation type="journal article" date="2015" name="Genome Announc.">
        <title>Complete Genome Sequence of Steroid-Transforming Nocardioides simplex VKM Ac-2033D.</title>
        <authorList>
            <person name="Shtratnikova V.Y."/>
            <person name="Schelkunov M.I."/>
            <person name="Pekov Y.A."/>
            <person name="Fokina V.V."/>
            <person name="Logacheva M.D."/>
            <person name="Sokolov S.L."/>
            <person name="Bragin E.Y."/>
            <person name="Ashapkin V.V."/>
            <person name="Donova M.V."/>
        </authorList>
    </citation>
    <scope>NUCLEOTIDE SEQUENCE [LARGE SCALE GENOMIC DNA]</scope>
    <source>
        <strain evidence="2 3">VKM Ac-2033D</strain>
    </source>
</reference>
<feature type="compositionally biased region" description="Basic and acidic residues" evidence="1">
    <location>
        <begin position="1"/>
        <end position="10"/>
    </location>
</feature>
<organism evidence="2 3">
    <name type="scientific">Nocardioides simplex</name>
    <name type="common">Arthrobacter simplex</name>
    <dbReference type="NCBI Taxonomy" id="2045"/>
    <lineage>
        <taxon>Bacteria</taxon>
        <taxon>Bacillati</taxon>
        <taxon>Actinomycetota</taxon>
        <taxon>Actinomycetes</taxon>
        <taxon>Propionibacteriales</taxon>
        <taxon>Nocardioidaceae</taxon>
        <taxon>Pimelobacter</taxon>
    </lineage>
</organism>
<dbReference type="Proteomes" id="UP000030300">
    <property type="component" value="Chromosome"/>
</dbReference>
<proteinExistence type="predicted"/>